<reference evidence="1 2" key="1">
    <citation type="journal article" date="2019" name="Int. J. Syst. Evol. Microbiol.">
        <title>The Global Catalogue of Microorganisms (GCM) 10K type strain sequencing project: providing services to taxonomists for standard genome sequencing and annotation.</title>
        <authorList>
            <consortium name="The Broad Institute Genomics Platform"/>
            <consortium name="The Broad Institute Genome Sequencing Center for Infectious Disease"/>
            <person name="Wu L."/>
            <person name="Ma J."/>
        </authorList>
    </citation>
    <scope>NUCLEOTIDE SEQUENCE [LARGE SCALE GENOMIC DNA]</scope>
    <source>
        <strain evidence="1 2">CGMCC 1.10387</strain>
    </source>
</reference>
<keyword evidence="2" id="KW-1185">Reference proteome</keyword>
<sequence length="218" mass="23397">MQSVPRSRVVLVLSLVLLSGSLAVFGTVTGITSATTAATDYEFTIENGALVETSGGTNETLVADLRTVQRITITNLDTSPVVQTTAREPPELTRPQRKQAKQIVTREEAITDTLATPTDAVYTMRPIPIAIPSDRAAVSGADPDTTWGRFVAADESAFTVQNGTASGTVVINRTDPQRSDERALVVVEPINQDVRYSIVVDLQNETIDAFVRLRGTPA</sequence>
<gene>
    <name evidence="1" type="ORF">ACFSAS_18795</name>
</gene>
<dbReference type="RefSeq" id="WP_256309216.1">
    <property type="nucleotide sequence ID" value="NZ_JANHAW010000004.1"/>
</dbReference>
<protein>
    <submittedName>
        <fullName evidence="1">Uncharacterized protein</fullName>
    </submittedName>
</protein>
<evidence type="ECO:0000313" key="1">
    <source>
        <dbReference type="EMBL" id="MFD1687632.1"/>
    </source>
</evidence>
<organism evidence="1 2">
    <name type="scientific">Halobellus litoreus</name>
    <dbReference type="NCBI Taxonomy" id="755310"/>
    <lineage>
        <taxon>Archaea</taxon>
        <taxon>Methanobacteriati</taxon>
        <taxon>Methanobacteriota</taxon>
        <taxon>Stenosarchaea group</taxon>
        <taxon>Halobacteria</taxon>
        <taxon>Halobacteriales</taxon>
        <taxon>Haloferacaceae</taxon>
        <taxon>Halobellus</taxon>
    </lineage>
</organism>
<accession>A0ABD6E4I9</accession>
<evidence type="ECO:0000313" key="2">
    <source>
        <dbReference type="Proteomes" id="UP001597092"/>
    </source>
</evidence>
<comment type="caution">
    <text evidence="1">The sequence shown here is derived from an EMBL/GenBank/DDBJ whole genome shotgun (WGS) entry which is preliminary data.</text>
</comment>
<dbReference type="Proteomes" id="UP001597092">
    <property type="component" value="Unassembled WGS sequence"/>
</dbReference>
<dbReference type="EMBL" id="JBHUDP010000020">
    <property type="protein sequence ID" value="MFD1687632.1"/>
    <property type="molecule type" value="Genomic_DNA"/>
</dbReference>
<proteinExistence type="predicted"/>
<name>A0ABD6E4I9_9EURY</name>
<dbReference type="AlphaFoldDB" id="A0ABD6E4I9"/>